<keyword evidence="7" id="KW-0143">Chaperone</keyword>
<keyword evidence="11 13" id="KW-0413">Isomerase</keyword>
<keyword evidence="3" id="KW-0997">Cell inner membrane</keyword>
<comment type="subcellular location">
    <subcellularLocation>
        <location evidence="1">Cell inner membrane</location>
        <topology evidence="1">Single-pass type II membrane protein</topology>
        <orientation evidence="1">Periplasmic side</orientation>
    </subcellularLocation>
</comment>
<dbReference type="Proteomes" id="UP000215214">
    <property type="component" value="Chromosome TJEJU"/>
</dbReference>
<evidence type="ECO:0000259" key="12">
    <source>
        <dbReference type="PROSITE" id="PS50198"/>
    </source>
</evidence>
<dbReference type="SUPFAM" id="SSF109998">
    <property type="entry name" value="Triger factor/SurA peptide-binding domain-like"/>
    <property type="match status" value="1"/>
</dbReference>
<dbReference type="GO" id="GO:0005886">
    <property type="term" value="C:plasma membrane"/>
    <property type="evidence" value="ECO:0007669"/>
    <property type="project" value="UniProtKB-SubCell"/>
</dbReference>
<dbReference type="EMBL" id="LT899436">
    <property type="protein sequence ID" value="SNR17148.1"/>
    <property type="molecule type" value="Genomic_DNA"/>
</dbReference>
<dbReference type="KEGG" id="tje:TJEJU_3504"/>
<evidence type="ECO:0000256" key="7">
    <source>
        <dbReference type="ARBA" id="ARBA00023186"/>
    </source>
</evidence>
<evidence type="ECO:0000256" key="2">
    <source>
        <dbReference type="ARBA" id="ARBA00022475"/>
    </source>
</evidence>
<dbReference type="InterPro" id="IPR027304">
    <property type="entry name" value="Trigger_fact/SurA_dom_sf"/>
</dbReference>
<dbReference type="PROSITE" id="PS50198">
    <property type="entry name" value="PPIC_PPIASE_2"/>
    <property type="match status" value="1"/>
</dbReference>
<keyword evidence="5" id="KW-1133">Transmembrane helix</keyword>
<dbReference type="Pfam" id="PF13623">
    <property type="entry name" value="SurA_N_2"/>
    <property type="match status" value="1"/>
</dbReference>
<evidence type="ECO:0000313" key="14">
    <source>
        <dbReference type="Proteomes" id="UP000215214"/>
    </source>
</evidence>
<evidence type="ECO:0000256" key="5">
    <source>
        <dbReference type="ARBA" id="ARBA00022989"/>
    </source>
</evidence>
<evidence type="ECO:0000256" key="8">
    <source>
        <dbReference type="ARBA" id="ARBA00038408"/>
    </source>
</evidence>
<dbReference type="Pfam" id="PF13616">
    <property type="entry name" value="Rotamase_3"/>
    <property type="match status" value="1"/>
</dbReference>
<dbReference type="Gene3D" id="3.10.50.40">
    <property type="match status" value="1"/>
</dbReference>
<comment type="similarity">
    <text evidence="8">Belongs to the PpiD chaperone family.</text>
</comment>
<evidence type="ECO:0000256" key="6">
    <source>
        <dbReference type="ARBA" id="ARBA00023136"/>
    </source>
</evidence>
<keyword evidence="14" id="KW-1185">Reference proteome</keyword>
<keyword evidence="4" id="KW-0812">Transmembrane</keyword>
<keyword evidence="11" id="KW-0697">Rotamase</keyword>
<feature type="domain" description="PpiC" evidence="12">
    <location>
        <begin position="338"/>
        <end position="445"/>
    </location>
</feature>
<evidence type="ECO:0000256" key="4">
    <source>
        <dbReference type="ARBA" id="ARBA00022692"/>
    </source>
</evidence>
<evidence type="ECO:0000256" key="11">
    <source>
        <dbReference type="PROSITE-ProRule" id="PRU00278"/>
    </source>
</evidence>
<gene>
    <name evidence="13" type="ORF">TJEJU_3504</name>
</gene>
<dbReference type="RefSeq" id="WP_095074154.1">
    <property type="nucleotide sequence ID" value="NZ_LT899436.1"/>
</dbReference>
<dbReference type="AlphaFoldDB" id="A0A238UEZ0"/>
<evidence type="ECO:0000256" key="9">
    <source>
        <dbReference type="ARBA" id="ARBA00040743"/>
    </source>
</evidence>
<proteinExistence type="inferred from homology"/>
<evidence type="ECO:0000256" key="1">
    <source>
        <dbReference type="ARBA" id="ARBA00004382"/>
    </source>
</evidence>
<dbReference type="InterPro" id="IPR052029">
    <property type="entry name" value="PpiD_chaperone"/>
</dbReference>
<dbReference type="OrthoDB" id="9812372at2"/>
<accession>A0A238UEZ0</accession>
<evidence type="ECO:0000256" key="3">
    <source>
        <dbReference type="ARBA" id="ARBA00022519"/>
    </source>
</evidence>
<keyword evidence="2" id="KW-1003">Cell membrane</keyword>
<dbReference type="InterPro" id="IPR000297">
    <property type="entry name" value="PPIase_PpiC"/>
</dbReference>
<dbReference type="SUPFAM" id="SSF54534">
    <property type="entry name" value="FKBP-like"/>
    <property type="match status" value="1"/>
</dbReference>
<dbReference type="Gene3D" id="1.10.4030.10">
    <property type="entry name" value="Porin chaperone SurA, peptide-binding domain"/>
    <property type="match status" value="1"/>
</dbReference>
<evidence type="ECO:0000313" key="13">
    <source>
        <dbReference type="EMBL" id="SNR17148.1"/>
    </source>
</evidence>
<dbReference type="GO" id="GO:0003755">
    <property type="term" value="F:peptidyl-prolyl cis-trans isomerase activity"/>
    <property type="evidence" value="ECO:0007669"/>
    <property type="project" value="UniProtKB-KW"/>
</dbReference>
<keyword evidence="6" id="KW-0472">Membrane</keyword>
<dbReference type="PANTHER" id="PTHR47529">
    <property type="entry name" value="PEPTIDYL-PROLYL CIS-TRANS ISOMERASE D"/>
    <property type="match status" value="1"/>
</dbReference>
<protein>
    <recommendedName>
        <fullName evidence="9">Periplasmic chaperone PpiD</fullName>
    </recommendedName>
    <alternativeName>
        <fullName evidence="10">Periplasmic folding chaperone</fullName>
    </alternativeName>
</protein>
<dbReference type="InterPro" id="IPR046357">
    <property type="entry name" value="PPIase_dom_sf"/>
</dbReference>
<evidence type="ECO:0000256" key="10">
    <source>
        <dbReference type="ARBA" id="ARBA00042775"/>
    </source>
</evidence>
<dbReference type="PANTHER" id="PTHR47529:SF1">
    <property type="entry name" value="PERIPLASMIC CHAPERONE PPID"/>
    <property type="match status" value="1"/>
</dbReference>
<name>A0A238UEZ0_9FLAO</name>
<reference evidence="13 14" key="1">
    <citation type="submission" date="2017-07" db="EMBL/GenBank/DDBJ databases">
        <authorList>
            <person name="Sun Z.S."/>
            <person name="Albrecht U."/>
            <person name="Echele G."/>
            <person name="Lee C.C."/>
        </authorList>
    </citation>
    <scope>NUCLEOTIDE SEQUENCE [LARGE SCALE GENOMIC DNA]</scope>
    <source>
        <strain evidence="14">type strain: KCTC 22618</strain>
    </source>
</reference>
<organism evidence="13 14">
    <name type="scientific">Tenacibaculum jejuense</name>
    <dbReference type="NCBI Taxonomy" id="584609"/>
    <lineage>
        <taxon>Bacteria</taxon>
        <taxon>Pseudomonadati</taxon>
        <taxon>Bacteroidota</taxon>
        <taxon>Flavobacteriia</taxon>
        <taxon>Flavobacteriales</taxon>
        <taxon>Flavobacteriaceae</taxon>
        <taxon>Tenacibaculum</taxon>
    </lineage>
</organism>
<sequence length="703" mass="78751">MAILSKIRERSLFLILVIGLALFAFVLDPSTLTDFFNSQKINEVGQVNGESISRQEFAQALDNYRAQTGNRVSEMQAAKNVWDNLVRQKIYDSQLAEAGITVGEADILNDLYEKDFIKNDPKYQTTGIFDKAKFKEFLATIRAENGEQWKAWREYMSNVKNALQKTTYDNLVAAGLGASLEEGKTEYLNENTKMSGELVYLPFTTMADSLVQITKGDVKKYIESHASEFEVEASRDINYVKFDIKATPQDENDIKAEVAELINDSDKGVGLKNTTDYLVFLEETKSELPYNDNIQFKVQVPQVIADTLFKGNVGDVYGPYKDQDFFKLSKITEVIQIPDSAQARHILIPMAGAPSADPTVTNTETQAKNLADSLLNVLKKDKSKFEALVKEFSSDKGSVDKGGFYDWFPYSQMTPAFRDYVFEGKEGDLGVVKSVFGFHVIEIKGQKNFQKALKLATYARKIIASEATENDVYQKAESFAQELSNGGNIETLAKDKKLMVSPAEGLKALDENIPSLGTERQIISWAFGKDLKIGDFKRFDIENGYVVATLRGKTEKGLMPVDKAIARVRPILVKEKKAELLKEKLQGSSLNEIITATKQPLKKFSDVTLKSPTITGIGYEPKIVGAMLTAKENELKKNIVGDRGVYAFVVKSRELPTELPNYDTYRKRIANQRKNQTYNMYQAVKKASDIEDEVGSTYYGVGQ</sequence>